<evidence type="ECO:0000313" key="1">
    <source>
        <dbReference type="EMBL" id="ABY62874.1"/>
    </source>
</evidence>
<gene>
    <name evidence="1" type="ORF">201phi2-1p041</name>
</gene>
<name>B3FK16_BP201</name>
<dbReference type="KEGG" id="vg:6372693"/>
<keyword evidence="2" id="KW-1185">Reference proteome</keyword>
<protein>
    <submittedName>
        <fullName evidence="1">Uncharacterized protein</fullName>
    </submittedName>
</protein>
<dbReference type="EMBL" id="EU197055">
    <property type="protein sequence ID" value="ABY62874.1"/>
    <property type="molecule type" value="Genomic_DNA"/>
</dbReference>
<evidence type="ECO:0000313" key="2">
    <source>
        <dbReference type="Proteomes" id="UP000002421"/>
    </source>
</evidence>
<organism evidence="1 2">
    <name type="scientific">Pseudomonas phage 201phi2-1</name>
    <name type="common">Pseudomonas chlororaphis phage 201phi2-1</name>
    <dbReference type="NCBI Taxonomy" id="198110"/>
    <lineage>
        <taxon>Viruses</taxon>
        <taxon>Duplodnaviria</taxon>
        <taxon>Heunggongvirae</taxon>
        <taxon>Uroviricota</taxon>
        <taxon>Caudoviricetes</taxon>
        <taxon>Chimalliviridae</taxon>
        <taxon>Serwervirus</taxon>
        <taxon>Serwervirus 201phi21</taxon>
    </lineage>
</organism>
<organismHost>
    <name type="scientific">Pseudomonas chlororaphis</name>
    <dbReference type="NCBI Taxonomy" id="587753"/>
</organismHost>
<dbReference type="Proteomes" id="UP000002421">
    <property type="component" value="Segment"/>
</dbReference>
<sequence>MGNATIFANAFRECGIGGKFSKFQIVQSNDWFELMDIDSLEDSRFCFRVYDGLDPRKFRQVTSGVAANLHKQDPQWHTHFQTAQKVVAKIVSRDPKHGENRYYIDDLNGSVIVINRMFVIEVTPVLRQVPEIPTNAVLEFLSLYSKTDITEANKIKVFSRYGQVMVCVDGCQQFNSLLTEEDFNEQYCEA</sequence>
<accession>B3FK16</accession>
<dbReference type="RefSeq" id="YP_001956766.1">
    <property type="nucleotide sequence ID" value="NC_010821.1"/>
</dbReference>
<reference evidence="1 2" key="1">
    <citation type="journal article" date="2008" name="Virology">
        <title>Characterization of Pseudomonas chlororaphis myovirus 201varphi2-1 via genomic sequencing, mass spectrometry, and electron microscopy.</title>
        <authorList>
            <person name="Thomas J.A."/>
            <person name="Rolando M.R."/>
            <person name="Carroll C.A."/>
            <person name="Shen P.S."/>
            <person name="Belnap D.M."/>
            <person name="Weintraub S.T."/>
            <person name="Serwer P."/>
            <person name="Hardies S.C."/>
        </authorList>
    </citation>
    <scope>NUCLEOTIDE SEQUENCE</scope>
</reference>
<proteinExistence type="predicted"/>